<reference evidence="1" key="1">
    <citation type="journal article" date="2021" name="Proc. Natl. Acad. Sci. U.S.A.">
        <title>A Catalog of Tens of Thousands of Viruses from Human Metagenomes Reveals Hidden Associations with Chronic Diseases.</title>
        <authorList>
            <person name="Tisza M.J."/>
            <person name="Buck C.B."/>
        </authorList>
    </citation>
    <scope>NUCLEOTIDE SEQUENCE</scope>
    <source>
        <strain evidence="1">Ctrvp54</strain>
    </source>
</reference>
<name>A0A8S5P6S9_9CAUD</name>
<accession>A0A8S5P6S9</accession>
<sequence length="65" mass="7616">MAYSPKADRRYKQTAIKNLVVALNIRTDADIIEHLSELISESKQGYVKRLIREDMARRAKEEPRE</sequence>
<evidence type="ECO:0000313" key="1">
    <source>
        <dbReference type="EMBL" id="DAE02855.1"/>
    </source>
</evidence>
<dbReference type="EMBL" id="BK015354">
    <property type="protein sequence ID" value="DAE02855.1"/>
    <property type="molecule type" value="Genomic_DNA"/>
</dbReference>
<proteinExistence type="predicted"/>
<organism evidence="1">
    <name type="scientific">Siphoviridae sp. ctrvp54</name>
    <dbReference type="NCBI Taxonomy" id="2825690"/>
    <lineage>
        <taxon>Viruses</taxon>
        <taxon>Duplodnaviria</taxon>
        <taxon>Heunggongvirae</taxon>
        <taxon>Uroviricota</taxon>
        <taxon>Caudoviricetes</taxon>
    </lineage>
</organism>
<protein>
    <submittedName>
        <fullName evidence="1">Uncharacterized protein</fullName>
    </submittedName>
</protein>